<dbReference type="RefSeq" id="WP_227183573.1">
    <property type="nucleotide sequence ID" value="NZ_JAJCIQ010000006.1"/>
</dbReference>
<comment type="caution">
    <text evidence="1">The sequence shown here is derived from an EMBL/GenBank/DDBJ whole genome shotgun (WGS) entry which is preliminary data.</text>
</comment>
<organism evidence="1 2">
    <name type="scientific">Bariatricus massiliensis</name>
    <dbReference type="NCBI Taxonomy" id="1745713"/>
    <lineage>
        <taxon>Bacteria</taxon>
        <taxon>Bacillati</taxon>
        <taxon>Bacillota</taxon>
        <taxon>Clostridia</taxon>
        <taxon>Lachnospirales</taxon>
        <taxon>Lachnospiraceae</taxon>
        <taxon>Bariatricus</taxon>
    </lineage>
</organism>
<sequence length="112" mass="12993">MSTKKDCSLPDTTVLRELILNNPELPVLIFCGEESYTGDYNYNQADASKGEIEELILYDNKWMTEDEYREGLADEFSDEDEYKDLSDEEFEKMIDKKVAEAEFVKSIVIWVG</sequence>
<reference evidence="1 2" key="1">
    <citation type="submission" date="2021-10" db="EMBL/GenBank/DDBJ databases">
        <title>Collection of gut derived symbiotic bacterial strains cultured from healthy donors.</title>
        <authorList>
            <person name="Lin H."/>
            <person name="Littmann E."/>
            <person name="Kohout C."/>
            <person name="Pamer E.G."/>
        </authorList>
    </citation>
    <scope>NUCLEOTIDE SEQUENCE [LARGE SCALE GENOMIC DNA]</scope>
    <source>
        <strain evidence="1 2">DFI.1.165</strain>
    </source>
</reference>
<gene>
    <name evidence="1" type="ORF">LIZ65_10420</name>
</gene>
<keyword evidence="2" id="KW-1185">Reference proteome</keyword>
<protein>
    <submittedName>
        <fullName evidence="1">Uncharacterized protein</fullName>
    </submittedName>
</protein>
<dbReference type="EMBL" id="JAJCIS010000005">
    <property type="protein sequence ID" value="MCB7387700.1"/>
    <property type="molecule type" value="Genomic_DNA"/>
</dbReference>
<name>A0ABS8DH54_9FIRM</name>
<evidence type="ECO:0000313" key="2">
    <source>
        <dbReference type="Proteomes" id="UP001299546"/>
    </source>
</evidence>
<evidence type="ECO:0000313" key="1">
    <source>
        <dbReference type="EMBL" id="MCB7387700.1"/>
    </source>
</evidence>
<proteinExistence type="predicted"/>
<dbReference type="Proteomes" id="UP001299546">
    <property type="component" value="Unassembled WGS sequence"/>
</dbReference>
<accession>A0ABS8DH54</accession>